<evidence type="ECO:0000259" key="8">
    <source>
        <dbReference type="Pfam" id="PF10337"/>
    </source>
</evidence>
<protein>
    <submittedName>
        <fullName evidence="10">Membrane protein</fullName>
    </submittedName>
</protein>
<feature type="domain" description="Putative ER transporter 6TM N-terminal" evidence="8">
    <location>
        <begin position="312"/>
        <end position="600"/>
    </location>
</feature>
<feature type="domain" description="DUF2421" evidence="7">
    <location>
        <begin position="920"/>
        <end position="1095"/>
    </location>
</feature>
<dbReference type="InterPro" id="IPR052430">
    <property type="entry name" value="IVT-Associated"/>
</dbReference>
<dbReference type="AlphaFoldDB" id="A0A068S224"/>
<dbReference type="OrthoDB" id="68611at2759"/>
<keyword evidence="3 6" id="KW-1133">Transmembrane helix</keyword>
<feature type="transmembrane region" description="Helical" evidence="6">
    <location>
        <begin position="817"/>
        <end position="836"/>
    </location>
</feature>
<gene>
    <name evidence="10" type="ORF">LCOR_07390.1</name>
</gene>
<dbReference type="PANTHER" id="PTHR47804:SF1">
    <property type="entry name" value="DUF2421 DOMAIN-CONTAINING PROTEIN"/>
    <property type="match status" value="1"/>
</dbReference>
<dbReference type="PANTHER" id="PTHR47804">
    <property type="entry name" value="60S RIBOSOMAL PROTEIN L19"/>
    <property type="match status" value="1"/>
</dbReference>
<evidence type="ECO:0000259" key="9">
    <source>
        <dbReference type="Pfam" id="PF13515"/>
    </source>
</evidence>
<feature type="transmembrane region" description="Helical" evidence="6">
    <location>
        <begin position="896"/>
        <end position="919"/>
    </location>
</feature>
<accession>A0A068S224</accession>
<evidence type="ECO:0000259" key="7">
    <source>
        <dbReference type="Pfam" id="PF10334"/>
    </source>
</evidence>
<sequence length="1184" mass="134588">MPPKRLPRNAAPIPFPSSGHSHTFLSTSPASFTSDQYPSLGQWSDQVDIPTRSPSSYSEIEVVLDDGTLQKRTVSLSTVPEPLSPTHEDFNANDYSADEMVSQQQQQQQQQSTSFKSPKDKSSETTPLLQGSSETTYNAVSESSASTTESDSDTPFFPATSKKSHKHQQHHYNPLPAKPSLWKRTKDTITHWELTTAQRQVLKCSFAYFLGSLFTFVPMLNALIGNNRVSSHLVATATVFFNPAKSLGGMVEAAAYGWGYTLSATAVCLGSMVTTDFFIDHGYDVVAHTLSLLLWLAGPTAVIAFFKAHWNKPPVATASSLCFIIIFIIVVREGSANRGDFDTTRIEQIVSAVATGTVITVSCCIIFWPYSAAKKLNKDLEATLSSYQVLLKLLTKTFLLDDDLPEFKANKTLQTAIDSHRASFTSLQKSLSDAKLEVMWNRQIRGRVEEYEDIVKSMQRLAQHVAGLRSSCGIQFERMCNELQGSWKGLKKAKKSKKTTSNGDLQETWSIRAGYRRRLLENEMRRQKNIELDAAAAESTETAVAGAAEDMKRTHSHASSDHLNDSELETESTALLDFIRTIRQPLKSLAYTCKQTLYHLRRDFTTPTNKKSSPSYQTLATNLEKAIALFEMSQLQAVQKTYQQRLQKRCKDGSIDMPGEDLYLVYFFVFNMIEFAREMITLVECIRRWSEAEERASKIHWWQFKLYSGKRSNSKKDVSSIDSFVPNDRNSRNTLHTPEPKTAWRRFFLRTWRTLSLLKQQKVRYATKCSIAATLLAAPAFMSSTAEWFRAWRMEWALITLMVVMTPTVGGTNLVSIYRILSTVLGCFAAMTIYMLFPNNMYVLPVLTWLFSIPNFWMILHHKHGKFGQFTLLAYNLVVLNKYNDRDTNHVEVWLLAFQRCVAILVGVVFGLVATVYVWPYEARVELRKGLSDFLLRMARLYQKLVSVYSGRSLAASMETSLMIKNNCHSDDDDDPSTSQRAIAKRAFMDMELDLQRTLLELQALLAQTPNEPRLKGAFPVDTYKSMLNSCQNIVDKFCSMRTVVFKDAWFQDVQRDFIIPVSKERREMVGNILLYFYLLASALRLKTPLPPYFPPARNAWQSLIIHLKELPGTQSRMAMLEKEHVYVLYSSYVIMMEDVIRELDKLGECMTKLFGELIPTYEWDSLFMGYDVEQQQQPLLSAK</sequence>
<reference evidence="10" key="1">
    <citation type="submission" date="2013-08" db="EMBL/GenBank/DDBJ databases">
        <title>Gene expansion shapes genome architecture in the human pathogen Lichtheimia corymbifera: an evolutionary genomics analysis in the ancient terrestrial Mucorales (Mucoromycotina).</title>
        <authorList>
            <person name="Schwartze V.U."/>
            <person name="Winter S."/>
            <person name="Shelest E."/>
            <person name="Marcet-Houben M."/>
            <person name="Horn F."/>
            <person name="Wehner S."/>
            <person name="Hoffmann K."/>
            <person name="Riege K."/>
            <person name="Sammeth M."/>
            <person name="Nowrousian M."/>
            <person name="Valiante V."/>
            <person name="Linde J."/>
            <person name="Jacobsen I.D."/>
            <person name="Marz M."/>
            <person name="Brakhage A.A."/>
            <person name="Gabaldon T."/>
            <person name="Bocker S."/>
            <person name="Voigt K."/>
        </authorList>
    </citation>
    <scope>NUCLEOTIDE SEQUENCE [LARGE SCALE GENOMIC DNA]</scope>
    <source>
        <strain evidence="10">FSU 9682</strain>
    </source>
</reference>
<comment type="subcellular location">
    <subcellularLocation>
        <location evidence="1">Membrane</location>
        <topology evidence="1">Multi-pass membrane protein</topology>
    </subcellularLocation>
</comment>
<keyword evidence="2 6" id="KW-0812">Transmembrane</keyword>
<feature type="region of interest" description="Disordered" evidence="5">
    <location>
        <begin position="1"/>
        <end position="178"/>
    </location>
</feature>
<keyword evidence="11" id="KW-1185">Reference proteome</keyword>
<feature type="transmembrane region" description="Helical" evidence="6">
    <location>
        <begin position="285"/>
        <end position="306"/>
    </location>
</feature>
<dbReference type="Proteomes" id="UP000027586">
    <property type="component" value="Unassembled WGS sequence"/>
</dbReference>
<feature type="transmembrane region" description="Helical" evidence="6">
    <location>
        <begin position="206"/>
        <end position="224"/>
    </location>
</feature>
<evidence type="ECO:0000256" key="5">
    <source>
        <dbReference type="SAM" id="MobiDB-lite"/>
    </source>
</evidence>
<keyword evidence="4 6" id="KW-0472">Membrane</keyword>
<dbReference type="VEuPathDB" id="FungiDB:LCOR_07390.1"/>
<evidence type="ECO:0000256" key="3">
    <source>
        <dbReference type="ARBA" id="ARBA00022989"/>
    </source>
</evidence>
<feature type="transmembrane region" description="Helical" evidence="6">
    <location>
        <begin position="351"/>
        <end position="370"/>
    </location>
</feature>
<feature type="compositionally biased region" description="Basic and acidic residues" evidence="5">
    <location>
        <begin position="549"/>
        <end position="565"/>
    </location>
</feature>
<evidence type="ECO:0000313" key="11">
    <source>
        <dbReference type="Proteomes" id="UP000027586"/>
    </source>
</evidence>
<feature type="compositionally biased region" description="Polar residues" evidence="5">
    <location>
        <begin position="124"/>
        <end position="140"/>
    </location>
</feature>
<dbReference type="Pfam" id="PF10337">
    <property type="entry name" value="ArAE_2_N"/>
    <property type="match status" value="1"/>
</dbReference>
<dbReference type="InterPro" id="IPR018820">
    <property type="entry name" value="BRE4-related_DUF2421"/>
</dbReference>
<feature type="domain" description="Integral membrane bound transporter" evidence="9">
    <location>
        <begin position="785"/>
        <end position="913"/>
    </location>
</feature>
<evidence type="ECO:0000256" key="6">
    <source>
        <dbReference type="SAM" id="Phobius"/>
    </source>
</evidence>
<feature type="transmembrane region" description="Helical" evidence="6">
    <location>
        <begin position="794"/>
        <end position="810"/>
    </location>
</feature>
<proteinExistence type="predicted"/>
<dbReference type="Pfam" id="PF13515">
    <property type="entry name" value="FUSC_2"/>
    <property type="match status" value="1"/>
</dbReference>
<organism evidence="10 11">
    <name type="scientific">Lichtheimia corymbifera JMRC:FSU:9682</name>
    <dbReference type="NCBI Taxonomy" id="1263082"/>
    <lineage>
        <taxon>Eukaryota</taxon>
        <taxon>Fungi</taxon>
        <taxon>Fungi incertae sedis</taxon>
        <taxon>Mucoromycota</taxon>
        <taxon>Mucoromycotina</taxon>
        <taxon>Mucoromycetes</taxon>
        <taxon>Mucorales</taxon>
        <taxon>Lichtheimiaceae</taxon>
        <taxon>Lichtheimia</taxon>
    </lineage>
</organism>
<dbReference type="InterPro" id="IPR049453">
    <property type="entry name" value="Memb_transporter_dom"/>
</dbReference>
<dbReference type="Pfam" id="PF10334">
    <property type="entry name" value="BRE4"/>
    <property type="match status" value="1"/>
</dbReference>
<dbReference type="InterPro" id="IPR018823">
    <property type="entry name" value="ArAE_2_N"/>
</dbReference>
<evidence type="ECO:0000256" key="2">
    <source>
        <dbReference type="ARBA" id="ARBA00022692"/>
    </source>
</evidence>
<evidence type="ECO:0000256" key="4">
    <source>
        <dbReference type="ARBA" id="ARBA00023136"/>
    </source>
</evidence>
<dbReference type="STRING" id="1263082.A0A068S224"/>
<evidence type="ECO:0000313" key="10">
    <source>
        <dbReference type="EMBL" id="CDH56329.1"/>
    </source>
</evidence>
<name>A0A068S224_9FUNG</name>
<dbReference type="GO" id="GO:0016020">
    <property type="term" value="C:membrane"/>
    <property type="evidence" value="ECO:0007669"/>
    <property type="project" value="UniProtKB-SubCell"/>
</dbReference>
<feature type="compositionally biased region" description="Polar residues" evidence="5">
    <location>
        <begin position="18"/>
        <end position="45"/>
    </location>
</feature>
<feature type="transmembrane region" description="Helical" evidence="6">
    <location>
        <begin position="842"/>
        <end position="860"/>
    </location>
</feature>
<dbReference type="EMBL" id="CBTN010000036">
    <property type="protein sequence ID" value="CDH56329.1"/>
    <property type="molecule type" value="Genomic_DNA"/>
</dbReference>
<feature type="transmembrane region" description="Helical" evidence="6">
    <location>
        <begin position="255"/>
        <end position="279"/>
    </location>
</feature>
<comment type="caution">
    <text evidence="10">The sequence shown here is derived from an EMBL/GenBank/DDBJ whole genome shotgun (WGS) entry which is preliminary data.</text>
</comment>
<evidence type="ECO:0000256" key="1">
    <source>
        <dbReference type="ARBA" id="ARBA00004141"/>
    </source>
</evidence>
<feature type="region of interest" description="Disordered" evidence="5">
    <location>
        <begin position="541"/>
        <end position="566"/>
    </location>
</feature>
<feature type="transmembrane region" description="Helical" evidence="6">
    <location>
        <begin position="313"/>
        <end position="331"/>
    </location>
</feature>